<accession>A0AAE6IWV2</accession>
<protein>
    <submittedName>
        <fullName evidence="1">Uncharacterized protein</fullName>
    </submittedName>
</protein>
<evidence type="ECO:0000313" key="2">
    <source>
        <dbReference type="Proteomes" id="UP000323594"/>
    </source>
</evidence>
<sequence length="63" mass="7068">MVSLLTVAPCRTQNKFKRCLKASVQNCKIEALKLADLILTRTSKLRTGTDARGSKQQRCFKAK</sequence>
<dbReference type="Proteomes" id="UP000323594">
    <property type="component" value="Chromosome"/>
</dbReference>
<reference evidence="1 2" key="1">
    <citation type="submission" date="2019-08" db="EMBL/GenBank/DDBJ databases">
        <authorList>
            <person name="Kuhnert P."/>
        </authorList>
    </citation>
    <scope>NUCLEOTIDE SEQUENCE [LARGE SCALE GENOMIC DNA]</scope>
    <source>
        <strain evidence="1 2">B36.5</strain>
    </source>
</reference>
<gene>
    <name evidence="1" type="ORF">FUT82_12255</name>
</gene>
<evidence type="ECO:0000313" key="1">
    <source>
        <dbReference type="EMBL" id="QEJ98697.1"/>
    </source>
</evidence>
<dbReference type="AlphaFoldDB" id="A0AAE6IWV2"/>
<name>A0AAE6IWV2_TREPH</name>
<dbReference type="EMBL" id="CP042817">
    <property type="protein sequence ID" value="QEJ98697.1"/>
    <property type="molecule type" value="Genomic_DNA"/>
</dbReference>
<organism evidence="1 2">
    <name type="scientific">Treponema phagedenis</name>
    <dbReference type="NCBI Taxonomy" id="162"/>
    <lineage>
        <taxon>Bacteria</taxon>
        <taxon>Pseudomonadati</taxon>
        <taxon>Spirochaetota</taxon>
        <taxon>Spirochaetia</taxon>
        <taxon>Spirochaetales</taxon>
        <taxon>Treponemataceae</taxon>
        <taxon>Treponema</taxon>
    </lineage>
</organism>
<proteinExistence type="predicted"/>